<gene>
    <name evidence="2" type="ORF">LshimejAT787_0309320</name>
</gene>
<comment type="caution">
    <text evidence="2">The sequence shown here is derived from an EMBL/GenBank/DDBJ whole genome shotgun (WGS) entry which is preliminary data.</text>
</comment>
<evidence type="ECO:0000313" key="2">
    <source>
        <dbReference type="EMBL" id="GLB36645.1"/>
    </source>
</evidence>
<accession>A0A9P3PI88</accession>
<reference evidence="2" key="1">
    <citation type="submission" date="2022-07" db="EMBL/GenBank/DDBJ databases">
        <title>The genome of Lyophyllum shimeji provides insight into the initial evolution of ectomycorrhizal fungal genome.</title>
        <authorList>
            <person name="Kobayashi Y."/>
            <person name="Shibata T."/>
            <person name="Hirakawa H."/>
            <person name="Shigenobu S."/>
            <person name="Nishiyama T."/>
            <person name="Yamada A."/>
            <person name="Hasebe M."/>
            <person name="Kawaguchi M."/>
        </authorList>
    </citation>
    <scope>NUCLEOTIDE SEQUENCE</scope>
    <source>
        <strain evidence="2">AT787</strain>
    </source>
</reference>
<proteinExistence type="predicted"/>
<dbReference type="OrthoDB" id="3024583at2759"/>
<organism evidence="2 3">
    <name type="scientific">Lyophyllum shimeji</name>
    <name type="common">Hon-shimeji</name>
    <name type="synonym">Tricholoma shimeji</name>
    <dbReference type="NCBI Taxonomy" id="47721"/>
    <lineage>
        <taxon>Eukaryota</taxon>
        <taxon>Fungi</taxon>
        <taxon>Dikarya</taxon>
        <taxon>Basidiomycota</taxon>
        <taxon>Agaricomycotina</taxon>
        <taxon>Agaricomycetes</taxon>
        <taxon>Agaricomycetidae</taxon>
        <taxon>Agaricales</taxon>
        <taxon>Tricholomatineae</taxon>
        <taxon>Lyophyllaceae</taxon>
        <taxon>Lyophyllum</taxon>
    </lineage>
</organism>
<keyword evidence="1" id="KW-1133">Transmembrane helix</keyword>
<dbReference type="AlphaFoldDB" id="A0A9P3PI88"/>
<name>A0A9P3PI88_LYOSH</name>
<evidence type="ECO:0000313" key="3">
    <source>
        <dbReference type="Proteomes" id="UP001063166"/>
    </source>
</evidence>
<sequence length="257" mass="29200">MVVCTVERERSQPEDDPDSIFTESDTSRLYLSATILGNLSVDTPFQTSPRAILDLFVGSPDEPSAPDWVHSERDVFEFRQPRDTLIALFSRMALWQDNLNEAGLSSAVFDWASAISVGIWAENKILKRRMPHKPIKKWNTKSHSRHLGLGYATVIQMLSHAIRSYHQSLVNVIVITVCVFDCTLFTVDMVLARGEQCCSMLRLSINNADYVPWLNVSRARRQRLRTLPADYLRLRPGSPKSSQVFSSQVKPLSCQCW</sequence>
<keyword evidence="3" id="KW-1185">Reference proteome</keyword>
<keyword evidence="1" id="KW-0472">Membrane</keyword>
<dbReference type="EMBL" id="BRPK01000003">
    <property type="protein sequence ID" value="GLB36645.1"/>
    <property type="molecule type" value="Genomic_DNA"/>
</dbReference>
<keyword evidence="1" id="KW-0812">Transmembrane</keyword>
<evidence type="ECO:0000256" key="1">
    <source>
        <dbReference type="SAM" id="Phobius"/>
    </source>
</evidence>
<protein>
    <submittedName>
        <fullName evidence="2">Uncharacterized protein</fullName>
    </submittedName>
</protein>
<feature type="transmembrane region" description="Helical" evidence="1">
    <location>
        <begin position="168"/>
        <end position="192"/>
    </location>
</feature>
<dbReference type="Proteomes" id="UP001063166">
    <property type="component" value="Unassembled WGS sequence"/>
</dbReference>